<accession>A0A811UMX4</accession>
<keyword evidence="2" id="KW-1185">Reference proteome</keyword>
<dbReference type="OrthoDB" id="9876293at2759"/>
<organism evidence="1 2">
    <name type="scientific">Ceratitis capitata</name>
    <name type="common">Mediterranean fruit fly</name>
    <name type="synonym">Tephritis capitata</name>
    <dbReference type="NCBI Taxonomy" id="7213"/>
    <lineage>
        <taxon>Eukaryota</taxon>
        <taxon>Metazoa</taxon>
        <taxon>Ecdysozoa</taxon>
        <taxon>Arthropoda</taxon>
        <taxon>Hexapoda</taxon>
        <taxon>Insecta</taxon>
        <taxon>Pterygota</taxon>
        <taxon>Neoptera</taxon>
        <taxon>Endopterygota</taxon>
        <taxon>Diptera</taxon>
        <taxon>Brachycera</taxon>
        <taxon>Muscomorpha</taxon>
        <taxon>Tephritoidea</taxon>
        <taxon>Tephritidae</taxon>
        <taxon>Ceratitis</taxon>
        <taxon>Ceratitis</taxon>
    </lineage>
</organism>
<dbReference type="EMBL" id="CAJHJT010000012">
    <property type="protein sequence ID" value="CAD6998433.1"/>
    <property type="molecule type" value="Genomic_DNA"/>
</dbReference>
<dbReference type="AlphaFoldDB" id="A0A811UMX4"/>
<evidence type="ECO:0000313" key="2">
    <source>
        <dbReference type="Proteomes" id="UP000606786"/>
    </source>
</evidence>
<dbReference type="Proteomes" id="UP000606786">
    <property type="component" value="Unassembled WGS sequence"/>
</dbReference>
<name>A0A811UMX4_CERCA</name>
<reference evidence="1" key="1">
    <citation type="submission" date="2020-11" db="EMBL/GenBank/DDBJ databases">
        <authorList>
            <person name="Whitehead M."/>
        </authorList>
    </citation>
    <scope>NUCLEOTIDE SEQUENCE</scope>
    <source>
        <strain evidence="1">EGII</strain>
    </source>
</reference>
<sequence>MPTTHHYCVSGVVALNKAIQFNTVIVEINSHVSLFRDMLYRLANPGLPRVTRNIRKLRRICVDTCKHMGQAIIPKSEAVSARASEVLSTYSSDPNGYVQLLRNTSSIVKLRAQEYMPKHESLLERNSALEDKGWWNYKKRRNLINKHLNLLCCVSKPSYLRT</sequence>
<protein>
    <submittedName>
        <fullName evidence="1">(Mediterranean fruit fly) hypothetical protein</fullName>
    </submittedName>
</protein>
<gene>
    <name evidence="1" type="ORF">CCAP1982_LOCUS7033</name>
</gene>
<evidence type="ECO:0000313" key="1">
    <source>
        <dbReference type="EMBL" id="CAD6998433.1"/>
    </source>
</evidence>
<proteinExistence type="predicted"/>
<comment type="caution">
    <text evidence="1">The sequence shown here is derived from an EMBL/GenBank/DDBJ whole genome shotgun (WGS) entry which is preliminary data.</text>
</comment>